<dbReference type="Proteomes" id="UP000652761">
    <property type="component" value="Unassembled WGS sequence"/>
</dbReference>
<evidence type="ECO:0000256" key="1">
    <source>
        <dbReference type="SAM" id="MobiDB-lite"/>
    </source>
</evidence>
<protein>
    <submittedName>
        <fullName evidence="2">Uncharacterized protein</fullName>
    </submittedName>
</protein>
<feature type="region of interest" description="Disordered" evidence="1">
    <location>
        <begin position="131"/>
        <end position="164"/>
    </location>
</feature>
<dbReference type="AlphaFoldDB" id="A0A843UTC7"/>
<gene>
    <name evidence="2" type="ORF">Taro_019273</name>
</gene>
<feature type="region of interest" description="Disordered" evidence="1">
    <location>
        <begin position="41"/>
        <end position="109"/>
    </location>
</feature>
<feature type="compositionally biased region" description="Basic and acidic residues" evidence="1">
    <location>
        <begin position="41"/>
        <end position="59"/>
    </location>
</feature>
<keyword evidence="3" id="KW-1185">Reference proteome</keyword>
<reference evidence="2" key="1">
    <citation type="submission" date="2017-07" db="EMBL/GenBank/DDBJ databases">
        <title>Taro Niue Genome Assembly and Annotation.</title>
        <authorList>
            <person name="Atibalentja N."/>
            <person name="Keating K."/>
            <person name="Fields C.J."/>
        </authorList>
    </citation>
    <scope>NUCLEOTIDE SEQUENCE</scope>
    <source>
        <strain evidence="2">Niue_2</strain>
        <tissue evidence="2">Leaf</tissue>
    </source>
</reference>
<accession>A0A843UTC7</accession>
<feature type="compositionally biased region" description="Low complexity" evidence="1">
    <location>
        <begin position="356"/>
        <end position="377"/>
    </location>
</feature>
<evidence type="ECO:0000313" key="2">
    <source>
        <dbReference type="EMBL" id="MQL86738.1"/>
    </source>
</evidence>
<sequence>MAEGKAIIGEAQEVQEEVGEAAAQIAQEESAVATAEVPVVQEEHQEGHSSETAVVREESVQAEAPIAADQAAAPTERAVALSEEASAAAEARPERFSESVAPEVVASGHTDEIIMEEAPSKGEQVVAHKKISVEDAPIEGEHSIDEEAAPQGEHTESVPIDNEEHVEFEEPIARAHSKRKRVAHRKPKKKQLKVNFKPVIRRLNEQGKAITSMQSDIQSISISQTSAANEIGTLSTEVHSLRDDFKMFKQLCRWMKGEFDSVKKLISSREQSSSAPPIPPPTDPVSSSGPSQARQQEEDAGPSGPSGIAEDRPLGQIVVEPVGPSGPVKVVSGPTGSVVSEDVQSSVEELAVAPKAPESSSLATPAPSSPPSSSTAHPAPPTFKQPCEGKPGGIYGVVPFSVKEDLVVSRVLFPSCEGRPAGVLGVVVSLRGTVPLLVKS</sequence>
<proteinExistence type="predicted"/>
<feature type="region of interest" description="Disordered" evidence="1">
    <location>
        <begin position="265"/>
        <end position="388"/>
    </location>
</feature>
<name>A0A843UTC7_COLES</name>
<comment type="caution">
    <text evidence="2">The sequence shown here is derived from an EMBL/GenBank/DDBJ whole genome shotgun (WGS) entry which is preliminary data.</text>
</comment>
<dbReference type="EMBL" id="NMUH01000923">
    <property type="protein sequence ID" value="MQL86738.1"/>
    <property type="molecule type" value="Genomic_DNA"/>
</dbReference>
<feature type="compositionally biased region" description="Low complexity" evidence="1">
    <location>
        <begin position="318"/>
        <end position="349"/>
    </location>
</feature>
<feature type="compositionally biased region" description="Low complexity" evidence="1">
    <location>
        <begin position="62"/>
        <end position="90"/>
    </location>
</feature>
<organism evidence="2 3">
    <name type="scientific">Colocasia esculenta</name>
    <name type="common">Wild taro</name>
    <name type="synonym">Arum esculentum</name>
    <dbReference type="NCBI Taxonomy" id="4460"/>
    <lineage>
        <taxon>Eukaryota</taxon>
        <taxon>Viridiplantae</taxon>
        <taxon>Streptophyta</taxon>
        <taxon>Embryophyta</taxon>
        <taxon>Tracheophyta</taxon>
        <taxon>Spermatophyta</taxon>
        <taxon>Magnoliopsida</taxon>
        <taxon>Liliopsida</taxon>
        <taxon>Araceae</taxon>
        <taxon>Aroideae</taxon>
        <taxon>Colocasieae</taxon>
        <taxon>Colocasia</taxon>
    </lineage>
</organism>
<evidence type="ECO:0000313" key="3">
    <source>
        <dbReference type="Proteomes" id="UP000652761"/>
    </source>
</evidence>